<comment type="similarity">
    <text evidence="2">Belongs to the iron-containing alcohol dehydrogenase family.</text>
</comment>
<feature type="domain" description="Fe-containing alcohol dehydrogenase-like C-terminal" evidence="6">
    <location>
        <begin position="184"/>
        <end position="376"/>
    </location>
</feature>
<comment type="caution">
    <text evidence="7">The sequence shown here is derived from an EMBL/GenBank/DDBJ whole genome shotgun (WGS) entry which is preliminary data.</text>
</comment>
<dbReference type="Pfam" id="PF00465">
    <property type="entry name" value="Fe-ADH"/>
    <property type="match status" value="1"/>
</dbReference>
<dbReference type="Gene3D" id="3.40.50.1970">
    <property type="match status" value="1"/>
</dbReference>
<dbReference type="EMBL" id="PRDS01000005">
    <property type="protein sequence ID" value="PPB80511.1"/>
    <property type="molecule type" value="Genomic_DNA"/>
</dbReference>
<dbReference type="Proteomes" id="UP000239736">
    <property type="component" value="Unassembled WGS sequence"/>
</dbReference>
<dbReference type="Pfam" id="PF25137">
    <property type="entry name" value="ADH_Fe_C"/>
    <property type="match status" value="1"/>
</dbReference>
<dbReference type="InterPro" id="IPR039697">
    <property type="entry name" value="Alcohol_dehydrogenase_Fe"/>
</dbReference>
<dbReference type="CDD" id="cd08183">
    <property type="entry name" value="Fe-ADH-like"/>
    <property type="match status" value="1"/>
</dbReference>
<keyword evidence="4" id="KW-0520">NAD</keyword>
<name>A0A2S5JGI8_9RHOB</name>
<feature type="domain" description="Alcohol dehydrogenase iron-type/glycerol dehydrogenase GldA" evidence="5">
    <location>
        <begin position="8"/>
        <end position="173"/>
    </location>
</feature>
<keyword evidence="8" id="KW-1185">Reference proteome</keyword>
<dbReference type="AlphaFoldDB" id="A0A2S5JGI8"/>
<evidence type="ECO:0000313" key="7">
    <source>
        <dbReference type="EMBL" id="PPB80511.1"/>
    </source>
</evidence>
<dbReference type="InterPro" id="IPR018211">
    <property type="entry name" value="ADH_Fe_CS"/>
</dbReference>
<dbReference type="SUPFAM" id="SSF56796">
    <property type="entry name" value="Dehydroquinate synthase-like"/>
    <property type="match status" value="1"/>
</dbReference>
<dbReference type="GO" id="GO:0046872">
    <property type="term" value="F:metal ion binding"/>
    <property type="evidence" value="ECO:0007669"/>
    <property type="project" value="InterPro"/>
</dbReference>
<dbReference type="PROSITE" id="PS00913">
    <property type="entry name" value="ADH_IRON_1"/>
    <property type="match status" value="1"/>
</dbReference>
<gene>
    <name evidence="7" type="ORF">LV82_01860</name>
</gene>
<evidence type="ECO:0000256" key="1">
    <source>
        <dbReference type="ARBA" id="ARBA00001962"/>
    </source>
</evidence>
<evidence type="ECO:0000256" key="3">
    <source>
        <dbReference type="ARBA" id="ARBA00023002"/>
    </source>
</evidence>
<proteinExistence type="inferred from homology"/>
<comment type="cofactor">
    <cofactor evidence="1">
        <name>Fe cation</name>
        <dbReference type="ChEBI" id="CHEBI:24875"/>
    </cofactor>
</comment>
<dbReference type="Gene3D" id="1.20.1090.10">
    <property type="entry name" value="Dehydroquinate synthase-like - alpha domain"/>
    <property type="match status" value="1"/>
</dbReference>
<dbReference type="InterPro" id="IPR001670">
    <property type="entry name" value="ADH_Fe/GldA"/>
</dbReference>
<dbReference type="PANTHER" id="PTHR11496:SF102">
    <property type="entry name" value="ALCOHOL DEHYDROGENASE 4"/>
    <property type="match status" value="1"/>
</dbReference>
<evidence type="ECO:0000259" key="6">
    <source>
        <dbReference type="Pfam" id="PF25137"/>
    </source>
</evidence>
<evidence type="ECO:0000313" key="8">
    <source>
        <dbReference type="Proteomes" id="UP000239736"/>
    </source>
</evidence>
<evidence type="ECO:0000256" key="2">
    <source>
        <dbReference type="ARBA" id="ARBA00007358"/>
    </source>
</evidence>
<reference evidence="7 8" key="1">
    <citation type="submission" date="2018-01" db="EMBL/GenBank/DDBJ databases">
        <title>Genomic Encyclopedia of Archaeal and Bacterial Type Strains, Phase II (KMG-II): from individual species to whole genera.</title>
        <authorList>
            <person name="Goeker M."/>
        </authorList>
    </citation>
    <scope>NUCLEOTIDE SEQUENCE [LARGE SCALE GENOMIC DNA]</scope>
    <source>
        <strain evidence="7 8">DSM 12048</strain>
    </source>
</reference>
<evidence type="ECO:0000256" key="4">
    <source>
        <dbReference type="ARBA" id="ARBA00023027"/>
    </source>
</evidence>
<accession>A0A2S5JGI8</accession>
<evidence type="ECO:0000259" key="5">
    <source>
        <dbReference type="Pfam" id="PF00465"/>
    </source>
</evidence>
<keyword evidence="3" id="KW-0560">Oxidoreductase</keyword>
<sequence>MAFALAMPRKIRFGRGEARAALPEIAAFGRVALLVHGRDPARVEWAVQGLRALGMTVLPHPCPAEPTLPMLQEAIRAGQEADFVIGLGGGAALDLAKAAAALIPGNADPMDHLEVVGRGLPLGIDPLPFVAIPTTSGTGAEATRNAVIGVPDHRRKVSLRDERMIARLAIVDPSLTDGCPPAVTLASGLDAITQVIEPYLCTRANPFTDALCRDAIPMGLKALRRLMDAEDAEARDSMAWVSLSGGLALANAGLGAVHGLAGPIGGLCDAPHGAVCGTLLPHVLRANAERLEPGSPIAARMQDVRRWLSEALGAQDGIGALERWSRESGLPRLGEMGLATTDIPAIAEAAVASSSMKANPVALSTQELIRILHAAV</sequence>
<protein>
    <submittedName>
        <fullName evidence="7">Uncharacterized protein</fullName>
    </submittedName>
</protein>
<dbReference type="GO" id="GO:0004022">
    <property type="term" value="F:alcohol dehydrogenase (NAD+) activity"/>
    <property type="evidence" value="ECO:0007669"/>
    <property type="project" value="TreeGrafter"/>
</dbReference>
<dbReference type="PANTHER" id="PTHR11496">
    <property type="entry name" value="ALCOHOL DEHYDROGENASE"/>
    <property type="match status" value="1"/>
</dbReference>
<organism evidence="7 8">
    <name type="scientific">Albidovulum inexpectatum</name>
    <dbReference type="NCBI Taxonomy" id="196587"/>
    <lineage>
        <taxon>Bacteria</taxon>
        <taxon>Pseudomonadati</taxon>
        <taxon>Pseudomonadota</taxon>
        <taxon>Alphaproteobacteria</taxon>
        <taxon>Rhodobacterales</taxon>
        <taxon>Paracoccaceae</taxon>
        <taxon>Albidovulum</taxon>
    </lineage>
</organism>
<dbReference type="InterPro" id="IPR056798">
    <property type="entry name" value="ADH_Fe_C"/>
</dbReference>